<dbReference type="Pfam" id="PF09137">
    <property type="entry name" value="Glucodextran_N"/>
    <property type="match status" value="1"/>
</dbReference>
<dbReference type="AlphaFoldDB" id="A0A1T4NVJ8"/>
<dbReference type="GO" id="GO:0016757">
    <property type="term" value="F:glycosyltransferase activity"/>
    <property type="evidence" value="ECO:0007669"/>
    <property type="project" value="UniProtKB-ARBA"/>
</dbReference>
<gene>
    <name evidence="4" type="ORF">SAMN02745126_02478</name>
</gene>
<feature type="compositionally biased region" description="Polar residues" evidence="1">
    <location>
        <begin position="10"/>
        <end position="22"/>
    </location>
</feature>
<keyword evidence="5" id="KW-1185">Reference proteome</keyword>
<evidence type="ECO:0000259" key="2">
    <source>
        <dbReference type="Pfam" id="PF00723"/>
    </source>
</evidence>
<dbReference type="GO" id="GO:0004553">
    <property type="term" value="F:hydrolase activity, hydrolyzing O-glycosyl compounds"/>
    <property type="evidence" value="ECO:0007669"/>
    <property type="project" value="UniProtKB-ARBA"/>
</dbReference>
<evidence type="ECO:0000313" key="4">
    <source>
        <dbReference type="EMBL" id="SJZ83284.1"/>
    </source>
</evidence>
<dbReference type="STRING" id="225324.SAMN02745126_02478"/>
<dbReference type="InterPro" id="IPR011013">
    <property type="entry name" value="Gal_mutarotase_sf_dom"/>
</dbReference>
<reference evidence="5" key="1">
    <citation type="submission" date="2017-02" db="EMBL/GenBank/DDBJ databases">
        <authorList>
            <person name="Varghese N."/>
            <person name="Submissions S."/>
        </authorList>
    </citation>
    <scope>NUCLEOTIDE SEQUENCE [LARGE SCALE GENOMIC DNA]</scope>
    <source>
        <strain evidence="5">ATCC 27094</strain>
    </source>
</reference>
<dbReference type="Gene3D" id="1.50.10.10">
    <property type="match status" value="1"/>
</dbReference>
<dbReference type="InterPro" id="IPR008928">
    <property type="entry name" value="6-hairpin_glycosidase_sf"/>
</dbReference>
<dbReference type="RefSeq" id="WP_218191043.1">
    <property type="nucleotide sequence ID" value="NZ_FUWJ01000002.1"/>
</dbReference>
<feature type="domain" description="GH15-like" evidence="2">
    <location>
        <begin position="398"/>
        <end position="696"/>
    </location>
</feature>
<proteinExistence type="predicted"/>
<feature type="region of interest" description="Disordered" evidence="1">
    <location>
        <begin position="1"/>
        <end position="44"/>
    </location>
</feature>
<dbReference type="InterPro" id="IPR012341">
    <property type="entry name" value="6hp_glycosidase-like_sf"/>
</dbReference>
<dbReference type="GO" id="GO:0030246">
    <property type="term" value="F:carbohydrate binding"/>
    <property type="evidence" value="ECO:0007669"/>
    <property type="project" value="InterPro"/>
</dbReference>
<dbReference type="PANTHER" id="PTHR31616">
    <property type="entry name" value="TREHALASE"/>
    <property type="match status" value="1"/>
</dbReference>
<dbReference type="EMBL" id="FUWJ01000002">
    <property type="protein sequence ID" value="SJZ83284.1"/>
    <property type="molecule type" value="Genomic_DNA"/>
</dbReference>
<evidence type="ECO:0000313" key="5">
    <source>
        <dbReference type="Proteomes" id="UP000190092"/>
    </source>
</evidence>
<dbReference type="SUPFAM" id="SSF74650">
    <property type="entry name" value="Galactose mutarotase-like"/>
    <property type="match status" value="1"/>
</dbReference>
<dbReference type="InterPro" id="IPR014718">
    <property type="entry name" value="GH-type_carb-bd"/>
</dbReference>
<evidence type="ECO:0000256" key="1">
    <source>
        <dbReference type="SAM" id="MobiDB-lite"/>
    </source>
</evidence>
<feature type="domain" description="Glucodextranase N-terminal" evidence="3">
    <location>
        <begin position="39"/>
        <end position="296"/>
    </location>
</feature>
<protein>
    <submittedName>
        <fullName evidence="4">Glucoamylase</fullName>
    </submittedName>
</protein>
<accession>A0A1T4NVJ8</accession>
<dbReference type="InterPro" id="IPR011613">
    <property type="entry name" value="GH15-like"/>
</dbReference>
<dbReference type="InterPro" id="IPR015220">
    <property type="entry name" value="Glucodextranase_N"/>
</dbReference>
<sequence>MPIDHDDAPASSTDLNRLQSPRATLRGSPRTPREAAEFAPGAPGMLPTWASSAKDVVGTALGPSRLWFTIGYGIVNEVYYPRVDLPQIRDLGFIVGDGEGFWVEVKRLGTHRVQTPDPGIPAAEIVHTHERFRIRQRIAPDPKRDVLLIELTLEGDETLFPYALLAPHLGGTGHGNTATVYAERGHTVLAAEQGPFGLALAAVDENQVDAWGMASAGYVGSSDGWQDFKRNGCMSWSYRQAGPGNVALMGQLPRRVTLALAFGGSKEAAATLAISALVQDFAAVWDDHVSRWRNWHAGLDIDGRIPESLREPVRLSAMVLRTHQDKTFPGAMVASLSIPWGNSRDDIGGYHLVWPRDLVESALALVALGAFDEARDVLRYLIATQLPDGRWYQNQWLGGSPSWTGVQLDEVAWPVLLASALAERDALGDIKVVDMVRGALGFLIRTGPSSDQDRWEEISGINAFTLATCISALVAGAEFLDEPLAEIARAVADDWNASIEDWTAATGTPLAARFGAESYYVRCAPARVLEDRGALADRIPMKNRGPDAEIVAFDQVSTGFLQLVRFGLRRPDHKVVLDTLKVVDGTIKVDTPSGPVWYRYNGDGYGEREGGLPYLGDGIGRPWPLLTGERGHYALVAGADPLPYLEAMRRMAGRGGLFPEQVWDREALPAAFLYPGKPTGAAMPLVWAHAEFVKLATGLAGRVPVDQSSAVARRYGGKPVVPRHRHWSRRAMIRRLPSGCALRLVLEEPTVVRWTVDDWRQSGEIETRAIGLGLELAELPADQLPAGVVLRFTLRSGRSGAQDGRDYALTIG</sequence>
<dbReference type="CDD" id="cd07430">
    <property type="entry name" value="GH15_N"/>
    <property type="match status" value="1"/>
</dbReference>
<dbReference type="PANTHER" id="PTHR31616:SF0">
    <property type="entry name" value="GLUCAN 1,4-ALPHA-GLUCOSIDASE"/>
    <property type="match status" value="1"/>
</dbReference>
<dbReference type="SUPFAM" id="SSF48208">
    <property type="entry name" value="Six-hairpin glycosidases"/>
    <property type="match status" value="1"/>
</dbReference>
<organism evidence="4 5">
    <name type="scientific">Enhydrobacter aerosaccus</name>
    <dbReference type="NCBI Taxonomy" id="225324"/>
    <lineage>
        <taxon>Bacteria</taxon>
        <taxon>Pseudomonadati</taxon>
        <taxon>Pseudomonadota</taxon>
        <taxon>Alphaproteobacteria</taxon>
        <taxon>Hyphomicrobiales</taxon>
        <taxon>Enhydrobacter</taxon>
    </lineage>
</organism>
<dbReference type="Proteomes" id="UP000190092">
    <property type="component" value="Unassembled WGS sequence"/>
</dbReference>
<dbReference type="Pfam" id="PF00723">
    <property type="entry name" value="Glyco_hydro_15"/>
    <property type="match status" value="2"/>
</dbReference>
<evidence type="ECO:0000259" key="3">
    <source>
        <dbReference type="Pfam" id="PF09137"/>
    </source>
</evidence>
<dbReference type="Gene3D" id="2.70.98.10">
    <property type="match status" value="1"/>
</dbReference>
<feature type="domain" description="GH15-like" evidence="2">
    <location>
        <begin position="321"/>
        <end position="379"/>
    </location>
</feature>
<dbReference type="GO" id="GO:0005975">
    <property type="term" value="P:carbohydrate metabolic process"/>
    <property type="evidence" value="ECO:0007669"/>
    <property type="project" value="InterPro"/>
</dbReference>
<name>A0A1T4NVJ8_9HYPH</name>